<feature type="transmembrane region" description="Helical" evidence="1">
    <location>
        <begin position="48"/>
        <end position="67"/>
    </location>
</feature>
<feature type="transmembrane region" description="Helical" evidence="1">
    <location>
        <begin position="73"/>
        <end position="95"/>
    </location>
</feature>
<accession>A0A3R7EV32</accession>
<protein>
    <submittedName>
        <fullName evidence="2">Uncharacterized protein</fullName>
    </submittedName>
</protein>
<evidence type="ECO:0000256" key="1">
    <source>
        <dbReference type="SAM" id="Phobius"/>
    </source>
</evidence>
<organism evidence="2 3">
    <name type="scientific">Streptomyces xinghaiensis</name>
    <dbReference type="NCBI Taxonomy" id="1038928"/>
    <lineage>
        <taxon>Bacteria</taxon>
        <taxon>Bacillati</taxon>
        <taxon>Actinomycetota</taxon>
        <taxon>Actinomycetes</taxon>
        <taxon>Kitasatosporales</taxon>
        <taxon>Streptomycetaceae</taxon>
        <taxon>Streptomyces</taxon>
    </lineage>
</organism>
<proteinExistence type="predicted"/>
<dbReference type="EMBL" id="JNAD02000004">
    <property type="protein sequence ID" value="RKM96760.1"/>
    <property type="molecule type" value="Genomic_DNA"/>
</dbReference>
<dbReference type="AlphaFoldDB" id="A0A3R7EV32"/>
<evidence type="ECO:0000313" key="3">
    <source>
        <dbReference type="Proteomes" id="UP000028058"/>
    </source>
</evidence>
<keyword evidence="1" id="KW-0812">Transmembrane</keyword>
<keyword evidence="3" id="KW-1185">Reference proteome</keyword>
<sequence>MEPGDTCVEAAAAPGRVELSMKQSAGPPPSGHRHPSVWHWLRPRTSRALVLGVCMAVGGLAGGVRAAVDGEGIWTALGIFGVGALGVALAVSWIVTYARER</sequence>
<dbReference type="Proteomes" id="UP000028058">
    <property type="component" value="Unassembled WGS sequence"/>
</dbReference>
<reference evidence="2 3" key="1">
    <citation type="journal article" date="2014" name="Genome Announc.">
        <title>Draft Genome Sequence of Streptomyces fradiae ATCC 19609, a Strain Highly Sensitive to Antibiotics.</title>
        <authorList>
            <person name="Bekker O.B."/>
            <person name="Klimina K.M."/>
            <person name="Vatlin A.A."/>
            <person name="Zakharevich N.V."/>
            <person name="Kasianov A.S."/>
            <person name="Danilenko V.N."/>
        </authorList>
    </citation>
    <scope>NUCLEOTIDE SEQUENCE [LARGE SCALE GENOMIC DNA]</scope>
    <source>
        <strain evidence="2 3">ATCC 19609</strain>
    </source>
</reference>
<keyword evidence="1" id="KW-0472">Membrane</keyword>
<name>A0A3R7EV32_9ACTN</name>
<evidence type="ECO:0000313" key="2">
    <source>
        <dbReference type="EMBL" id="RKM96760.1"/>
    </source>
</evidence>
<keyword evidence="1" id="KW-1133">Transmembrane helix</keyword>
<gene>
    <name evidence="2" type="ORF">SFRA_010190</name>
</gene>
<comment type="caution">
    <text evidence="2">The sequence shown here is derived from an EMBL/GenBank/DDBJ whole genome shotgun (WGS) entry which is preliminary data.</text>
</comment>